<organism evidence="10 11">
    <name type="scientific">Microbacterium thalli</name>
    <dbReference type="NCBI Taxonomy" id="3027921"/>
    <lineage>
        <taxon>Bacteria</taxon>
        <taxon>Bacillati</taxon>
        <taxon>Actinomycetota</taxon>
        <taxon>Actinomycetes</taxon>
        <taxon>Micrococcales</taxon>
        <taxon>Microbacteriaceae</taxon>
        <taxon>Microbacterium</taxon>
    </lineage>
</organism>
<keyword evidence="11" id="KW-1185">Reference proteome</keyword>
<dbReference type="CDD" id="cd16913">
    <property type="entry name" value="YkuD_like"/>
    <property type="match status" value="1"/>
</dbReference>
<dbReference type="Pfam" id="PF12229">
    <property type="entry name" value="PG_binding_4"/>
    <property type="match status" value="1"/>
</dbReference>
<dbReference type="InterPro" id="IPR022029">
    <property type="entry name" value="YoaR-like_PG-bd"/>
</dbReference>
<evidence type="ECO:0000256" key="5">
    <source>
        <dbReference type="ARBA" id="ARBA00023316"/>
    </source>
</evidence>
<sequence>MTDVASKHDHASAAEQAAPSADADQRVEWAPTEPARKKRRLGLWIGIPVGLVALGAAAASLFLIAPGTTIGGVPVGFLTPGAAAAAVQDRLDDTTVTFGDGGARVSGADLGAQVDGTALAASAFDARPAWNVTQWFGDPIAAPVTVDDAGAASALRDAAPDLYVEPVASSIAFDGSNFVVTPDVPGSGIDVEATRRALQSAFDSGETDAVIEPQIAPVTSATTTAAAEETAASLNGMLDSVGFYVGDERTVPVDRAVAASWMTVTTAEDGSFSVAADPALIQPVVDTLPDLVNRAPVNGVVFANAAGTIIDDSDAGVEGRALPSTDGIAAGFAEQLANGDAAYRLPVDVVPVTTETITRLLEVNLSEQRLYLKENGVTVDSWLVSTGRPGADTQTGRYTIGWKTPRQNMRGTAPDSGVAYVQPDVKWAMYFNGDQAFHGVYWHSNWGTRMSAGCVGMPDSRAAQIYEWAVAGTDVWVHS</sequence>
<evidence type="ECO:0000256" key="3">
    <source>
        <dbReference type="ARBA" id="ARBA00022960"/>
    </source>
</evidence>
<dbReference type="InterPro" id="IPR038063">
    <property type="entry name" value="Transpep_catalytic_dom"/>
</dbReference>
<keyword evidence="8" id="KW-1133">Transmembrane helix</keyword>
<dbReference type="RefSeq" id="WP_274264306.1">
    <property type="nucleotide sequence ID" value="NZ_JAQZCI010000002.1"/>
</dbReference>
<dbReference type="PANTHER" id="PTHR30582:SF2">
    <property type="entry name" value="L,D-TRANSPEPTIDASE YCIB-RELATED"/>
    <property type="match status" value="1"/>
</dbReference>
<keyword evidence="4 6" id="KW-0573">Peptidoglycan synthesis</keyword>
<evidence type="ECO:0000256" key="7">
    <source>
        <dbReference type="SAM" id="MobiDB-lite"/>
    </source>
</evidence>
<protein>
    <submittedName>
        <fullName evidence="10">L,D-transpeptidase family protein</fullName>
    </submittedName>
</protein>
<dbReference type="Pfam" id="PF03734">
    <property type="entry name" value="YkuD"/>
    <property type="match status" value="1"/>
</dbReference>
<gene>
    <name evidence="10" type="ORF">PUW80_06905</name>
</gene>
<feature type="region of interest" description="Disordered" evidence="7">
    <location>
        <begin position="1"/>
        <end position="27"/>
    </location>
</feature>
<evidence type="ECO:0000256" key="8">
    <source>
        <dbReference type="SAM" id="Phobius"/>
    </source>
</evidence>
<evidence type="ECO:0000256" key="1">
    <source>
        <dbReference type="ARBA" id="ARBA00004752"/>
    </source>
</evidence>
<dbReference type="Proteomes" id="UP001218170">
    <property type="component" value="Unassembled WGS sequence"/>
</dbReference>
<feature type="active site" description="Proton donor/acceptor" evidence="6">
    <location>
        <position position="438"/>
    </location>
</feature>
<keyword evidence="2" id="KW-0808">Transferase</keyword>
<feature type="domain" description="L,D-TPase catalytic" evidence="9">
    <location>
        <begin position="359"/>
        <end position="478"/>
    </location>
</feature>
<evidence type="ECO:0000313" key="11">
    <source>
        <dbReference type="Proteomes" id="UP001218170"/>
    </source>
</evidence>
<keyword evidence="8" id="KW-0812">Transmembrane</keyword>
<keyword evidence="3 6" id="KW-0133">Cell shape</keyword>
<name>A0ABT5SHU8_9MICO</name>
<dbReference type="InterPro" id="IPR005490">
    <property type="entry name" value="LD_TPept_cat_dom"/>
</dbReference>
<proteinExistence type="predicted"/>
<comment type="caution">
    <text evidence="10">The sequence shown here is derived from an EMBL/GenBank/DDBJ whole genome shotgun (WGS) entry which is preliminary data.</text>
</comment>
<dbReference type="PANTHER" id="PTHR30582">
    <property type="entry name" value="L,D-TRANSPEPTIDASE"/>
    <property type="match status" value="1"/>
</dbReference>
<dbReference type="EMBL" id="JAQZCI010000002">
    <property type="protein sequence ID" value="MDD7962075.1"/>
    <property type="molecule type" value="Genomic_DNA"/>
</dbReference>
<reference evidence="10 11" key="1">
    <citation type="submission" date="2023-02" db="EMBL/GenBank/DDBJ databases">
        <title>Study of novel species of the Microbacterium genus.</title>
        <authorList>
            <person name="Arroyo-Herrera I."/>
            <person name="Roman-Ponce B."/>
            <person name="Vasquez-Murrieta M.S."/>
        </authorList>
    </citation>
    <scope>NUCLEOTIDE SEQUENCE [LARGE SCALE GENOMIC DNA]</scope>
    <source>
        <strain evidence="10 11">NE1TT3</strain>
    </source>
</reference>
<feature type="transmembrane region" description="Helical" evidence="8">
    <location>
        <begin position="41"/>
        <end position="65"/>
    </location>
</feature>
<feature type="active site" description="Nucleophile" evidence="6">
    <location>
        <position position="454"/>
    </location>
</feature>
<keyword evidence="8" id="KW-0472">Membrane</keyword>
<dbReference type="PROSITE" id="PS52029">
    <property type="entry name" value="LD_TPASE"/>
    <property type="match status" value="1"/>
</dbReference>
<feature type="compositionally biased region" description="Low complexity" evidence="7">
    <location>
        <begin position="13"/>
        <end position="22"/>
    </location>
</feature>
<comment type="pathway">
    <text evidence="1 6">Cell wall biogenesis; peptidoglycan biosynthesis.</text>
</comment>
<dbReference type="Gene3D" id="2.40.440.10">
    <property type="entry name" value="L,D-transpeptidase catalytic domain-like"/>
    <property type="match status" value="1"/>
</dbReference>
<keyword evidence="5 6" id="KW-0961">Cell wall biogenesis/degradation</keyword>
<dbReference type="SUPFAM" id="SSF141523">
    <property type="entry name" value="L,D-transpeptidase catalytic domain-like"/>
    <property type="match status" value="1"/>
</dbReference>
<dbReference type="InterPro" id="IPR050979">
    <property type="entry name" value="LD-transpeptidase"/>
</dbReference>
<feature type="compositionally biased region" description="Basic and acidic residues" evidence="7">
    <location>
        <begin position="1"/>
        <end position="12"/>
    </location>
</feature>
<evidence type="ECO:0000256" key="6">
    <source>
        <dbReference type="PROSITE-ProRule" id="PRU01373"/>
    </source>
</evidence>
<evidence type="ECO:0000256" key="2">
    <source>
        <dbReference type="ARBA" id="ARBA00022679"/>
    </source>
</evidence>
<evidence type="ECO:0000259" key="9">
    <source>
        <dbReference type="PROSITE" id="PS52029"/>
    </source>
</evidence>
<evidence type="ECO:0000313" key="10">
    <source>
        <dbReference type="EMBL" id="MDD7962075.1"/>
    </source>
</evidence>
<accession>A0ABT5SHU8</accession>
<evidence type="ECO:0000256" key="4">
    <source>
        <dbReference type="ARBA" id="ARBA00022984"/>
    </source>
</evidence>